<comment type="function">
    <text evidence="10">Catalyzes the attachment of L-aspartate to tRNA(Asp) in a two-step reaction: L-aspartate is first activated by ATP to form Asp-AMP and then transferred to the acceptor end of tRNA(Asp).</text>
</comment>
<proteinExistence type="inferred from homology"/>
<feature type="binding site" evidence="10">
    <location>
        <position position="369"/>
    </location>
    <ligand>
        <name>L-aspartate</name>
        <dbReference type="ChEBI" id="CHEBI:29991"/>
    </ligand>
</feature>
<feature type="binding site" evidence="10">
    <location>
        <begin position="214"/>
        <end position="216"/>
    </location>
    <ligand>
        <name>ATP</name>
        <dbReference type="ChEBI" id="CHEBI:30616"/>
    </ligand>
</feature>
<dbReference type="PANTHER" id="PTHR43450:SF1">
    <property type="entry name" value="ASPARTATE--TRNA LIGASE, CYTOPLASMIC"/>
    <property type="match status" value="1"/>
</dbReference>
<evidence type="ECO:0000256" key="4">
    <source>
        <dbReference type="ARBA" id="ARBA00022490"/>
    </source>
</evidence>
<gene>
    <name evidence="10 12" type="primary">aspS</name>
    <name evidence="12" type="ORF">HF295_00550</name>
</gene>
<evidence type="ECO:0000256" key="5">
    <source>
        <dbReference type="ARBA" id="ARBA00022598"/>
    </source>
</evidence>
<dbReference type="KEGG" id="tbk:HF295_00550"/>
<dbReference type="GO" id="GO:0003723">
    <property type="term" value="F:RNA binding"/>
    <property type="evidence" value="ECO:0007669"/>
    <property type="project" value="TreeGrafter"/>
</dbReference>
<dbReference type="InterPro" id="IPR006195">
    <property type="entry name" value="aa-tRNA-synth_II"/>
</dbReference>
<dbReference type="NCBIfam" id="TIGR00458">
    <property type="entry name" value="aspS_nondisc"/>
    <property type="match status" value="1"/>
</dbReference>
<evidence type="ECO:0000256" key="3">
    <source>
        <dbReference type="ARBA" id="ARBA00011738"/>
    </source>
</evidence>
<feature type="region of interest" description="Aspartate" evidence="10">
    <location>
        <begin position="192"/>
        <end position="195"/>
    </location>
</feature>
<feature type="domain" description="Aminoacyl-transfer RNA synthetases class-II family profile" evidence="11">
    <location>
        <begin position="147"/>
        <end position="439"/>
    </location>
</feature>
<dbReference type="RefSeq" id="WP_312031894.1">
    <property type="nucleotide sequence ID" value="NZ_CP051151.1"/>
</dbReference>
<dbReference type="NCBIfam" id="NF003483">
    <property type="entry name" value="PRK05159.1"/>
    <property type="match status" value="1"/>
</dbReference>
<evidence type="ECO:0000313" key="13">
    <source>
        <dbReference type="Proteomes" id="UP000512167"/>
    </source>
</evidence>
<keyword evidence="6 10" id="KW-0547">Nucleotide-binding</keyword>
<keyword evidence="9 10" id="KW-0030">Aminoacyl-tRNA synthetase</keyword>
<feature type="binding site" evidence="10">
    <location>
        <position position="214"/>
    </location>
    <ligand>
        <name>L-aspartate</name>
        <dbReference type="ChEBI" id="CHEBI:29991"/>
    </ligand>
</feature>
<name>A0A7L6N2I1_9MOLU</name>
<comment type="catalytic activity">
    <reaction evidence="10">
        <text>tRNA(Asp) + L-aspartate + ATP = L-aspartyl-tRNA(Asp) + AMP + diphosphate</text>
        <dbReference type="Rhea" id="RHEA:19649"/>
        <dbReference type="Rhea" id="RHEA-COMP:9660"/>
        <dbReference type="Rhea" id="RHEA-COMP:9678"/>
        <dbReference type="ChEBI" id="CHEBI:29991"/>
        <dbReference type="ChEBI" id="CHEBI:30616"/>
        <dbReference type="ChEBI" id="CHEBI:33019"/>
        <dbReference type="ChEBI" id="CHEBI:78442"/>
        <dbReference type="ChEBI" id="CHEBI:78516"/>
        <dbReference type="ChEBI" id="CHEBI:456215"/>
        <dbReference type="EC" id="6.1.1.12"/>
    </reaction>
</comment>
<dbReference type="EMBL" id="CP051151">
    <property type="protein sequence ID" value="QLY39427.1"/>
    <property type="molecule type" value="Genomic_DNA"/>
</dbReference>
<evidence type="ECO:0000256" key="2">
    <source>
        <dbReference type="ARBA" id="ARBA00005312"/>
    </source>
</evidence>
<comment type="caution">
    <text evidence="10">Lacks conserved residue(s) required for the propagation of feature annotation.</text>
</comment>
<keyword evidence="13" id="KW-1185">Reference proteome</keyword>
<dbReference type="FunFam" id="3.30.930.10:FF:000038">
    <property type="entry name" value="Aspartate--tRNA ligase"/>
    <property type="match status" value="1"/>
</dbReference>
<evidence type="ECO:0000256" key="7">
    <source>
        <dbReference type="ARBA" id="ARBA00022840"/>
    </source>
</evidence>
<keyword evidence="4 10" id="KW-0963">Cytoplasm</keyword>
<dbReference type="Pfam" id="PF00152">
    <property type="entry name" value="tRNA-synt_2"/>
    <property type="match status" value="1"/>
</dbReference>
<dbReference type="InterPro" id="IPR004364">
    <property type="entry name" value="Aa-tRNA-synt_II"/>
</dbReference>
<sequence>MAKILFKDLEKYFDQEIEIQGFVDKIRDLQYVQFVVLRDSSAKVQMTLEKNDENKELNDIISKLTKESTILTKGTVFKQEKVKLRGMEFIPTNIEVTSRSEEELPIDILDYNNKSKQDLRLDNRFLDLRLDKNYLIFKGQTLAENAMREYWINNDFIEIHSPKILGTASETGAEVFELDYFGKKVYLAQSPQFYKQMAMAAGFNNVFEIGPVFRAENSHTAYHATEFTSVDCEISWIKSHHEVMDLEEAKLVHVMKSLKEKLTVDFKEIFKKEIQIPSEKFPRIPFLEAKQIIQEKYKYFGEKPYDFDRKEEELICMYAKKNLNSDFVFIIDYPFQARPFYHMLDENTKLTKSFDLLYKGIEITTGAQREHRIDVLKAQALEKEMSLESLDFYLNFFRYGMPPHGGYGFGLTRFLMRLFEVDSIRDVTFLYRGPNRVMP</sequence>
<comment type="similarity">
    <text evidence="2 10">Belongs to the class-II aminoacyl-tRNA synthetase family. Type 2 subfamily.</text>
</comment>
<protein>
    <recommendedName>
        <fullName evidence="10">Aspartate--tRNA ligase</fullName>
        <ecNumber evidence="10">6.1.1.12</ecNumber>
    </recommendedName>
    <alternativeName>
        <fullName evidence="10">Aspartyl-tRNA synthetase</fullName>
        <shortName evidence="10">AspRS</shortName>
    </alternativeName>
</protein>
<evidence type="ECO:0000256" key="8">
    <source>
        <dbReference type="ARBA" id="ARBA00022917"/>
    </source>
</evidence>
<evidence type="ECO:0000259" key="11">
    <source>
        <dbReference type="PROSITE" id="PS50862"/>
    </source>
</evidence>
<evidence type="ECO:0000256" key="1">
    <source>
        <dbReference type="ARBA" id="ARBA00004496"/>
    </source>
</evidence>
<evidence type="ECO:0000256" key="10">
    <source>
        <dbReference type="HAMAP-Rule" id="MF_02075"/>
    </source>
</evidence>
<dbReference type="GO" id="GO:0005829">
    <property type="term" value="C:cytosol"/>
    <property type="evidence" value="ECO:0007669"/>
    <property type="project" value="TreeGrafter"/>
</dbReference>
<dbReference type="GO" id="GO:0017101">
    <property type="term" value="C:aminoacyl-tRNA synthetase multienzyme complex"/>
    <property type="evidence" value="ECO:0007669"/>
    <property type="project" value="TreeGrafter"/>
</dbReference>
<evidence type="ECO:0000256" key="9">
    <source>
        <dbReference type="ARBA" id="ARBA00023146"/>
    </source>
</evidence>
<dbReference type="PROSITE" id="PS50862">
    <property type="entry name" value="AA_TRNA_LIGASE_II"/>
    <property type="match status" value="1"/>
</dbReference>
<comment type="subunit">
    <text evidence="3 10">Homodimer.</text>
</comment>
<dbReference type="Pfam" id="PF01336">
    <property type="entry name" value="tRNA_anti-codon"/>
    <property type="match status" value="1"/>
</dbReference>
<organism evidence="12 13">
    <name type="scientific">Hujiaoplasma nucleasis</name>
    <dbReference type="NCBI Taxonomy" id="2725268"/>
    <lineage>
        <taxon>Bacteria</taxon>
        <taxon>Bacillati</taxon>
        <taxon>Mycoplasmatota</taxon>
        <taxon>Mollicutes</taxon>
        <taxon>Candidatus Izemoplasmatales</taxon>
        <taxon>Hujiaoplasmataceae</taxon>
        <taxon>Hujiaoplasma</taxon>
    </lineage>
</organism>
<evidence type="ECO:0000313" key="12">
    <source>
        <dbReference type="EMBL" id="QLY39427.1"/>
    </source>
</evidence>
<keyword evidence="8 10" id="KW-0648">Protein biosynthesis</keyword>
<dbReference type="AlphaFoldDB" id="A0A7L6N2I1"/>
<evidence type="ECO:0000256" key="6">
    <source>
        <dbReference type="ARBA" id="ARBA00022741"/>
    </source>
</evidence>
<accession>A0A7L6N2I1</accession>
<dbReference type="PANTHER" id="PTHR43450">
    <property type="entry name" value="ASPARTYL-TRNA SYNTHETASE"/>
    <property type="match status" value="1"/>
</dbReference>
<dbReference type="Proteomes" id="UP000512167">
    <property type="component" value="Chromosome"/>
</dbReference>
<feature type="binding site" evidence="10">
    <location>
        <position position="170"/>
    </location>
    <ligand>
        <name>L-aspartate</name>
        <dbReference type="ChEBI" id="CHEBI:29991"/>
    </ligand>
</feature>
<feature type="binding site" evidence="10">
    <location>
        <position position="365"/>
    </location>
    <ligand>
        <name>L-aspartate</name>
        <dbReference type="ChEBI" id="CHEBI:29991"/>
    </ligand>
</feature>
<feature type="binding site" evidence="10">
    <location>
        <begin position="410"/>
        <end position="413"/>
    </location>
    <ligand>
        <name>ATP</name>
        <dbReference type="ChEBI" id="CHEBI:30616"/>
    </ligand>
</feature>
<dbReference type="InterPro" id="IPR002312">
    <property type="entry name" value="Asp/Asn-tRNA-synth_IIb"/>
</dbReference>
<reference evidence="12 13" key="1">
    <citation type="submission" date="2020-04" db="EMBL/GenBank/DDBJ databases">
        <authorList>
            <person name="Zheng R.K."/>
            <person name="Sun C.M."/>
        </authorList>
    </citation>
    <scope>NUCLEOTIDE SEQUENCE [LARGE SCALE GENOMIC DNA]</scope>
    <source>
        <strain evidence="13">zrk29</strain>
    </source>
</reference>
<keyword evidence="7 10" id="KW-0067">ATP-binding</keyword>
<dbReference type="Gene3D" id="3.30.930.10">
    <property type="entry name" value="Bira Bifunctional Protein, Domain 2"/>
    <property type="match status" value="1"/>
</dbReference>
<dbReference type="InterPro" id="IPR004523">
    <property type="entry name" value="Asp-tRNA_synthase_2"/>
</dbReference>
<dbReference type="InterPro" id="IPR012340">
    <property type="entry name" value="NA-bd_OB-fold"/>
</dbReference>
<dbReference type="InterPro" id="IPR004365">
    <property type="entry name" value="NA-bd_OB_tRNA"/>
</dbReference>
<feature type="binding site" evidence="10">
    <location>
        <position position="362"/>
    </location>
    <ligand>
        <name>ATP</name>
        <dbReference type="ChEBI" id="CHEBI:30616"/>
    </ligand>
</feature>
<dbReference type="GO" id="GO:0006422">
    <property type="term" value="P:aspartyl-tRNA aminoacylation"/>
    <property type="evidence" value="ECO:0007669"/>
    <property type="project" value="UniProtKB-UniRule"/>
</dbReference>
<dbReference type="SUPFAM" id="SSF50249">
    <property type="entry name" value="Nucleic acid-binding proteins"/>
    <property type="match status" value="1"/>
</dbReference>
<dbReference type="GO" id="GO:0005524">
    <property type="term" value="F:ATP binding"/>
    <property type="evidence" value="ECO:0007669"/>
    <property type="project" value="UniProtKB-UniRule"/>
</dbReference>
<dbReference type="HAMAP" id="MF_02075">
    <property type="entry name" value="Asp_tRNA_synth_type2"/>
    <property type="match status" value="1"/>
</dbReference>
<dbReference type="GO" id="GO:0004815">
    <property type="term" value="F:aspartate-tRNA ligase activity"/>
    <property type="evidence" value="ECO:0007669"/>
    <property type="project" value="UniProtKB-UniRule"/>
</dbReference>
<dbReference type="PRINTS" id="PR01042">
    <property type="entry name" value="TRNASYNTHASP"/>
</dbReference>
<dbReference type="InterPro" id="IPR045864">
    <property type="entry name" value="aa-tRNA-synth_II/BPL/LPL"/>
</dbReference>
<dbReference type="SUPFAM" id="SSF55681">
    <property type="entry name" value="Class II aaRS and biotin synthetases"/>
    <property type="match status" value="1"/>
</dbReference>
<keyword evidence="5 10" id="KW-0436">Ligase</keyword>
<dbReference type="Gene3D" id="2.40.50.140">
    <property type="entry name" value="Nucleic acid-binding proteins"/>
    <property type="match status" value="1"/>
</dbReference>
<dbReference type="EC" id="6.1.1.12" evidence="10"/>
<comment type="subcellular location">
    <subcellularLocation>
        <location evidence="1 10">Cytoplasm</location>
    </subcellularLocation>
</comment>